<dbReference type="Gene3D" id="2.130.10.10">
    <property type="entry name" value="YVTN repeat-like/Quinoprotein amine dehydrogenase"/>
    <property type="match status" value="1"/>
</dbReference>
<feature type="transmembrane region" description="Helical" evidence="7">
    <location>
        <begin position="281"/>
        <end position="300"/>
    </location>
</feature>
<evidence type="ECO:0000256" key="6">
    <source>
        <dbReference type="ARBA" id="ARBA00025740"/>
    </source>
</evidence>
<keyword evidence="2" id="KW-0853">WD repeat</keyword>
<dbReference type="Pfam" id="PF21032">
    <property type="entry name" value="PROPPIN"/>
    <property type="match status" value="1"/>
</dbReference>
<keyword evidence="7" id="KW-1133">Transmembrane helix</keyword>
<dbReference type="InterPro" id="IPR015943">
    <property type="entry name" value="WD40/YVTN_repeat-like_dom_sf"/>
</dbReference>
<dbReference type="Proteomes" id="UP000236370">
    <property type="component" value="Unassembled WGS sequence"/>
</dbReference>
<evidence type="ECO:0000256" key="4">
    <source>
        <dbReference type="ARBA" id="ARBA00023006"/>
    </source>
</evidence>
<dbReference type="GO" id="GO:0006914">
    <property type="term" value="P:autophagy"/>
    <property type="evidence" value="ECO:0007669"/>
    <property type="project" value="UniProtKB-KW"/>
</dbReference>
<gene>
    <name evidence="8" type="ORF">CK820_G0047904</name>
</gene>
<reference evidence="8 9" key="1">
    <citation type="submission" date="2017-12" db="EMBL/GenBank/DDBJ databases">
        <title>High-resolution comparative analysis of great ape genomes.</title>
        <authorList>
            <person name="Pollen A."/>
            <person name="Hastie A."/>
            <person name="Hormozdiari F."/>
            <person name="Dougherty M."/>
            <person name="Liu R."/>
            <person name="Chaisson M."/>
            <person name="Hoppe E."/>
            <person name="Hill C."/>
            <person name="Pang A."/>
            <person name="Hillier L."/>
            <person name="Baker C."/>
            <person name="Armstrong J."/>
            <person name="Shendure J."/>
            <person name="Paten B."/>
            <person name="Wilson R."/>
            <person name="Chao H."/>
            <person name="Schneider V."/>
            <person name="Ventura M."/>
            <person name="Kronenberg Z."/>
            <person name="Murali S."/>
            <person name="Gordon D."/>
            <person name="Cantsilieris S."/>
            <person name="Munson K."/>
            <person name="Nelson B."/>
            <person name="Raja A."/>
            <person name="Underwood J."/>
            <person name="Diekhans M."/>
            <person name="Fiddes I."/>
            <person name="Haussler D."/>
            <person name="Eichler E."/>
        </authorList>
    </citation>
    <scope>NUCLEOTIDE SEQUENCE [LARGE SCALE GENOMIC DNA]</scope>
    <source>
        <strain evidence="8">Yerkes chimp pedigree #C0471</strain>
    </source>
</reference>
<evidence type="ECO:0000256" key="5">
    <source>
        <dbReference type="ARBA" id="ARBA00023121"/>
    </source>
</evidence>
<proteinExistence type="inferred from homology"/>
<evidence type="ECO:0000256" key="7">
    <source>
        <dbReference type="SAM" id="Phobius"/>
    </source>
</evidence>
<sequence length="304" mass="33142">MNLLPCNPHGNGLLYAGFNQDHGCFACGMENGFRVYNTDPLKEKEKQEFLEGGVGHVEMLFRCNYLALVGGGKKPKYPPNKGLCVLCPNSNNSLLAFPGTHTGHVQLVDLASTEKPPVDIPAHEGVLSCIALNLQGTRIATASEKGTLIRIFDTSSGHLIQELRRGSQAANIYCINFNQDASLICVSSDHGTVHIFAAEDPKRNKQSSLASASFLPKYFSSKWSFSKFQVPSGSPCICAFGTEPNAVIVLGFAGFFSSLLSLSCNQLILCVDVAVKYACSFYVYLIMMFNFAHLFVMFLLNKSD</sequence>
<evidence type="ECO:0000313" key="8">
    <source>
        <dbReference type="EMBL" id="PNI21436.1"/>
    </source>
</evidence>
<dbReference type="AlphaFoldDB" id="A0A2J8JF88"/>
<dbReference type="InterPro" id="IPR048720">
    <property type="entry name" value="PROPPIN"/>
</dbReference>
<comment type="caution">
    <text evidence="8">The sequence shown here is derived from an EMBL/GenBank/DDBJ whole genome shotgun (WGS) entry which is preliminary data.</text>
</comment>
<dbReference type="SUPFAM" id="SSF50978">
    <property type="entry name" value="WD40 repeat-like"/>
    <property type="match status" value="1"/>
</dbReference>
<dbReference type="InterPro" id="IPR001680">
    <property type="entry name" value="WD40_rpt"/>
</dbReference>
<keyword evidence="5" id="KW-0446">Lipid-binding</keyword>
<name>A0A2J8JF88_PANTR</name>
<accession>A0A2J8JF88</accession>
<evidence type="ECO:0000256" key="3">
    <source>
        <dbReference type="ARBA" id="ARBA00022737"/>
    </source>
</evidence>
<dbReference type="GO" id="GO:0008289">
    <property type="term" value="F:lipid binding"/>
    <property type="evidence" value="ECO:0007669"/>
    <property type="project" value="UniProtKB-KW"/>
</dbReference>
<dbReference type="SMART" id="SM00320">
    <property type="entry name" value="WD40"/>
    <property type="match status" value="2"/>
</dbReference>
<evidence type="ECO:0000256" key="2">
    <source>
        <dbReference type="ARBA" id="ARBA00022574"/>
    </source>
</evidence>
<dbReference type="PANTHER" id="PTHR11227">
    <property type="entry name" value="WD-REPEAT PROTEIN INTERACTING WITH PHOSPHOINOSIDES WIPI -RELATED"/>
    <property type="match status" value="1"/>
</dbReference>
<keyword evidence="7" id="KW-0812">Transmembrane</keyword>
<organism evidence="8 9">
    <name type="scientific">Pan troglodytes</name>
    <name type="common">Chimpanzee</name>
    <dbReference type="NCBI Taxonomy" id="9598"/>
    <lineage>
        <taxon>Eukaryota</taxon>
        <taxon>Metazoa</taxon>
        <taxon>Chordata</taxon>
        <taxon>Craniata</taxon>
        <taxon>Vertebrata</taxon>
        <taxon>Euteleostomi</taxon>
        <taxon>Mammalia</taxon>
        <taxon>Eutheria</taxon>
        <taxon>Euarchontoglires</taxon>
        <taxon>Primates</taxon>
        <taxon>Haplorrhini</taxon>
        <taxon>Catarrhini</taxon>
        <taxon>Hominidae</taxon>
        <taxon>Pan</taxon>
    </lineage>
</organism>
<dbReference type="EMBL" id="NBAG03000462">
    <property type="protein sequence ID" value="PNI21436.1"/>
    <property type="molecule type" value="Genomic_DNA"/>
</dbReference>
<feature type="transmembrane region" description="Helical" evidence="7">
    <location>
        <begin position="246"/>
        <end position="269"/>
    </location>
</feature>
<evidence type="ECO:0000256" key="1">
    <source>
        <dbReference type="ARBA" id="ARBA00004329"/>
    </source>
</evidence>
<comment type="similarity">
    <text evidence="6">Belongs to the WD repeat PROPPIN family.</text>
</comment>
<comment type="subcellular location">
    <subcellularLocation>
        <location evidence="1">Preautophagosomal structure</location>
    </subcellularLocation>
</comment>
<keyword evidence="4" id="KW-0072">Autophagy</keyword>
<keyword evidence="7" id="KW-0472">Membrane</keyword>
<protein>
    <submittedName>
        <fullName evidence="8">WDR45B isoform 5</fullName>
    </submittedName>
</protein>
<dbReference type="GO" id="GO:0000407">
    <property type="term" value="C:phagophore assembly site"/>
    <property type="evidence" value="ECO:0007669"/>
    <property type="project" value="UniProtKB-SubCell"/>
</dbReference>
<dbReference type="InterPro" id="IPR036322">
    <property type="entry name" value="WD40_repeat_dom_sf"/>
</dbReference>
<keyword evidence="3" id="KW-0677">Repeat</keyword>
<evidence type="ECO:0000313" key="9">
    <source>
        <dbReference type="Proteomes" id="UP000236370"/>
    </source>
</evidence>